<keyword evidence="3" id="KW-1185">Reference proteome</keyword>
<dbReference type="STRING" id="112498.A0A2D3V8B9"/>
<dbReference type="InterPro" id="IPR046797">
    <property type="entry name" value="PDDEXK_12"/>
</dbReference>
<reference evidence="2 3" key="1">
    <citation type="submission" date="2016-03" db="EMBL/GenBank/DDBJ databases">
        <authorList>
            <person name="Ploux O."/>
        </authorList>
    </citation>
    <scope>NUCLEOTIDE SEQUENCE [LARGE SCALE GENOMIC DNA]</scope>
    <source>
        <strain evidence="2 3">URUG2</strain>
    </source>
</reference>
<protein>
    <recommendedName>
        <fullName evidence="1">PD-(D/E)XK nuclease-like domain-containing protein</fullName>
    </recommendedName>
</protein>
<dbReference type="OrthoDB" id="4161186at2759"/>
<organism evidence="2 3">
    <name type="scientific">Ramularia collo-cygni</name>
    <dbReference type="NCBI Taxonomy" id="112498"/>
    <lineage>
        <taxon>Eukaryota</taxon>
        <taxon>Fungi</taxon>
        <taxon>Dikarya</taxon>
        <taxon>Ascomycota</taxon>
        <taxon>Pezizomycotina</taxon>
        <taxon>Dothideomycetes</taxon>
        <taxon>Dothideomycetidae</taxon>
        <taxon>Mycosphaerellales</taxon>
        <taxon>Mycosphaerellaceae</taxon>
        <taxon>Ramularia</taxon>
    </lineage>
</organism>
<sequence>MDPLSRTEKYLFHKTDFCFCYSHLHPKYAALYHRLQNATISHTSDESTQAASLFSGIEVKPPNDGAVEAQVQVSSWLAASLRKKADLASTEDLPSGSYPLRSQSPHTPLCVPISR</sequence>
<dbReference type="AlphaFoldDB" id="A0A2D3V8B9"/>
<gene>
    <name evidence="2" type="ORF">RCC_04668</name>
</gene>
<evidence type="ECO:0000313" key="2">
    <source>
        <dbReference type="EMBL" id="CZT18824.1"/>
    </source>
</evidence>
<dbReference type="Pfam" id="PF20516">
    <property type="entry name" value="PDDEXK_12"/>
    <property type="match status" value="1"/>
</dbReference>
<evidence type="ECO:0000313" key="3">
    <source>
        <dbReference type="Proteomes" id="UP000225277"/>
    </source>
</evidence>
<name>A0A2D3V8B9_9PEZI</name>
<dbReference type="GeneID" id="35599841"/>
<proteinExistence type="predicted"/>
<accession>A0A2D3V8B9</accession>
<dbReference type="RefSeq" id="XP_023625714.1">
    <property type="nucleotide sequence ID" value="XM_023769946.1"/>
</dbReference>
<evidence type="ECO:0000259" key="1">
    <source>
        <dbReference type="Pfam" id="PF20516"/>
    </source>
</evidence>
<dbReference type="Proteomes" id="UP000225277">
    <property type="component" value="Unassembled WGS sequence"/>
</dbReference>
<feature type="domain" description="PD-(D/E)XK nuclease-like" evidence="1">
    <location>
        <begin position="13"/>
        <end position="101"/>
    </location>
</feature>
<dbReference type="EMBL" id="FJUY01000006">
    <property type="protein sequence ID" value="CZT18824.1"/>
    <property type="molecule type" value="Genomic_DNA"/>
</dbReference>